<organism evidence="3">
    <name type="scientific">viral metagenome</name>
    <dbReference type="NCBI Taxonomy" id="1070528"/>
    <lineage>
        <taxon>unclassified sequences</taxon>
        <taxon>metagenomes</taxon>
        <taxon>organismal metagenomes</taxon>
    </lineage>
</organism>
<gene>
    <name evidence="3" type="ORF">MM415A01573_0002</name>
    <name evidence="2" type="ORF">MM415B01824_0005</name>
</gene>
<proteinExistence type="predicted"/>
<reference evidence="3" key="1">
    <citation type="submission" date="2020-03" db="EMBL/GenBank/DDBJ databases">
        <title>The deep terrestrial virosphere.</title>
        <authorList>
            <person name="Holmfeldt K."/>
            <person name="Nilsson E."/>
            <person name="Simone D."/>
            <person name="Lopez-Fernandez M."/>
            <person name="Wu X."/>
            <person name="de Brujin I."/>
            <person name="Lundin D."/>
            <person name="Andersson A."/>
            <person name="Bertilsson S."/>
            <person name="Dopson M."/>
        </authorList>
    </citation>
    <scope>NUCLEOTIDE SEQUENCE</scope>
    <source>
        <strain evidence="3">MM415A01573</strain>
        <strain evidence="2">MM415B01824</strain>
    </source>
</reference>
<keyword evidence="1" id="KW-0812">Transmembrane</keyword>
<name>A0A6M3K5M4_9ZZZZ</name>
<dbReference type="EMBL" id="MT142207">
    <property type="protein sequence ID" value="QJA76135.1"/>
    <property type="molecule type" value="Genomic_DNA"/>
</dbReference>
<evidence type="ECO:0000256" key="1">
    <source>
        <dbReference type="SAM" id="Phobius"/>
    </source>
</evidence>
<accession>A0A6M3K5M4</accession>
<evidence type="ECO:0000313" key="2">
    <source>
        <dbReference type="EMBL" id="QJA56568.1"/>
    </source>
</evidence>
<evidence type="ECO:0000313" key="3">
    <source>
        <dbReference type="EMBL" id="QJA76135.1"/>
    </source>
</evidence>
<protein>
    <submittedName>
        <fullName evidence="3">Uncharacterized protein</fullName>
    </submittedName>
</protein>
<dbReference type="EMBL" id="MT141227">
    <property type="protein sequence ID" value="QJA56568.1"/>
    <property type="molecule type" value="Genomic_DNA"/>
</dbReference>
<sequence length="65" mass="6902">MPGKTDHDRITEMHAVLLGTNGHKGLAYQVERNSKAIAKLWVAIAVIASSIGGGVYGIIELLKGM</sequence>
<keyword evidence="1" id="KW-0472">Membrane</keyword>
<dbReference type="AlphaFoldDB" id="A0A6M3K5M4"/>
<keyword evidence="1" id="KW-1133">Transmembrane helix</keyword>
<feature type="transmembrane region" description="Helical" evidence="1">
    <location>
        <begin position="40"/>
        <end position="59"/>
    </location>
</feature>